<feature type="transmembrane region" description="Helical" evidence="6">
    <location>
        <begin position="252"/>
        <end position="273"/>
    </location>
</feature>
<feature type="transmembrane region" description="Helical" evidence="6">
    <location>
        <begin position="181"/>
        <end position="201"/>
    </location>
</feature>
<comment type="caution">
    <text evidence="7">The sequence shown here is derived from an EMBL/GenBank/DDBJ whole genome shotgun (WGS) entry which is preliminary data.</text>
</comment>
<evidence type="ECO:0000256" key="1">
    <source>
        <dbReference type="ARBA" id="ARBA00004651"/>
    </source>
</evidence>
<feature type="transmembrane region" description="Helical" evidence="6">
    <location>
        <begin position="222"/>
        <end position="240"/>
    </location>
</feature>
<keyword evidence="2" id="KW-1003">Cell membrane</keyword>
<keyword evidence="3 6" id="KW-0812">Transmembrane</keyword>
<evidence type="ECO:0000256" key="5">
    <source>
        <dbReference type="ARBA" id="ARBA00023136"/>
    </source>
</evidence>
<dbReference type="Pfam" id="PF01943">
    <property type="entry name" value="Polysacc_synt"/>
    <property type="match status" value="1"/>
</dbReference>
<proteinExistence type="predicted"/>
<keyword evidence="4 6" id="KW-1133">Transmembrane helix</keyword>
<dbReference type="PANTHER" id="PTHR30250">
    <property type="entry name" value="PST FAMILY PREDICTED COLANIC ACID TRANSPORTER"/>
    <property type="match status" value="1"/>
</dbReference>
<dbReference type="InterPro" id="IPR002797">
    <property type="entry name" value="Polysacc_synth"/>
</dbReference>
<feature type="transmembrane region" description="Helical" evidence="6">
    <location>
        <begin position="430"/>
        <end position="447"/>
    </location>
</feature>
<protein>
    <submittedName>
        <fullName evidence="7">Polysaccharide biosynthesis protein</fullName>
    </submittedName>
</protein>
<feature type="transmembrane region" description="Helical" evidence="6">
    <location>
        <begin position="369"/>
        <end position="389"/>
    </location>
</feature>
<feature type="transmembrane region" description="Helical" evidence="6">
    <location>
        <begin position="121"/>
        <end position="137"/>
    </location>
</feature>
<feature type="transmembrane region" description="Helical" evidence="6">
    <location>
        <begin position="81"/>
        <end position="101"/>
    </location>
</feature>
<feature type="transmembrane region" description="Helical" evidence="6">
    <location>
        <begin position="459"/>
        <end position="476"/>
    </location>
</feature>
<feature type="transmembrane region" description="Helical" evidence="6">
    <location>
        <begin position="157"/>
        <end position="175"/>
    </location>
</feature>
<dbReference type="OrthoDB" id="88014at2"/>
<reference evidence="7 8" key="1">
    <citation type="submission" date="2018-11" db="EMBL/GenBank/DDBJ databases">
        <title>Genomes From Bacteria Associated with the Canine Oral Cavity: a Test Case for Automated Genome-Based Taxonomic Assignment.</title>
        <authorList>
            <person name="Coil D.A."/>
            <person name="Jospin G."/>
            <person name="Darling A.E."/>
            <person name="Wallis C."/>
            <person name="Davis I.J."/>
            <person name="Harris S."/>
            <person name="Eisen J.A."/>
            <person name="Holcombe L.J."/>
            <person name="O'Flynn C."/>
        </authorList>
    </citation>
    <scope>NUCLEOTIDE SEQUENCE [LARGE SCALE GENOMIC DNA]</scope>
    <source>
        <strain evidence="7 8">OH2617_COT-023</strain>
    </source>
</reference>
<dbReference type="PANTHER" id="PTHR30250:SF11">
    <property type="entry name" value="O-ANTIGEN TRANSPORTER-RELATED"/>
    <property type="match status" value="1"/>
</dbReference>
<evidence type="ECO:0000256" key="6">
    <source>
        <dbReference type="SAM" id="Phobius"/>
    </source>
</evidence>
<dbReference type="InterPro" id="IPR050833">
    <property type="entry name" value="Poly_Biosynth_Transport"/>
</dbReference>
<keyword evidence="5 6" id="KW-0472">Membrane</keyword>
<gene>
    <name evidence="7" type="ORF">EII40_06135</name>
</gene>
<evidence type="ECO:0000313" key="8">
    <source>
        <dbReference type="Proteomes" id="UP000278609"/>
    </source>
</evidence>
<dbReference type="AlphaFoldDB" id="A0A3P1XTR4"/>
<dbReference type="GO" id="GO:0005886">
    <property type="term" value="C:plasma membrane"/>
    <property type="evidence" value="ECO:0007669"/>
    <property type="project" value="UniProtKB-SubCell"/>
</dbReference>
<dbReference type="Proteomes" id="UP000278609">
    <property type="component" value="Unassembled WGS sequence"/>
</dbReference>
<feature type="transmembrane region" description="Helical" evidence="6">
    <location>
        <begin position="303"/>
        <end position="322"/>
    </location>
</feature>
<comment type="subcellular location">
    <subcellularLocation>
        <location evidence="1">Cell membrane</location>
        <topology evidence="1">Multi-pass membrane protein</topology>
    </subcellularLocation>
</comment>
<feature type="transmembrane region" description="Helical" evidence="6">
    <location>
        <begin position="342"/>
        <end position="362"/>
    </location>
</feature>
<organism evidence="7 8">
    <name type="scientific">Tannerella forsythia</name>
    <name type="common">Bacteroides forsythus</name>
    <dbReference type="NCBI Taxonomy" id="28112"/>
    <lineage>
        <taxon>Bacteria</taxon>
        <taxon>Pseudomonadati</taxon>
        <taxon>Bacteroidota</taxon>
        <taxon>Bacteroidia</taxon>
        <taxon>Bacteroidales</taxon>
        <taxon>Tannerellaceae</taxon>
        <taxon>Tannerella</taxon>
    </lineage>
</organism>
<evidence type="ECO:0000313" key="7">
    <source>
        <dbReference type="EMBL" id="RRD61426.1"/>
    </source>
</evidence>
<evidence type="ECO:0000256" key="2">
    <source>
        <dbReference type="ARBA" id="ARBA00022475"/>
    </source>
</evidence>
<dbReference type="EMBL" id="RQYS01000022">
    <property type="protein sequence ID" value="RRD61426.1"/>
    <property type="molecule type" value="Genomic_DNA"/>
</dbReference>
<evidence type="ECO:0000256" key="4">
    <source>
        <dbReference type="ARBA" id="ARBA00022989"/>
    </source>
</evidence>
<dbReference type="RefSeq" id="WP_124751400.1">
    <property type="nucleotide sequence ID" value="NZ_RQYS01000022.1"/>
</dbReference>
<name>A0A3P1XTR4_TANFO</name>
<accession>A0A3P1XTR4</accession>
<sequence>MGVIIRQSIKGTIVNYIGSFIGFLTTMFVVTKFLKPEEFGLTVVIYEAAALIAMFSQLGTSASAMRFFPYFKDPQNNNNGFFFYLLLLPAIGALIFIPFYLFLKTPIIAYFSQNASSFGDYYYWVIPLSFFCLYWGVFETYSTLQMRIVVPKLIREVGVRVFLLAVYLLFAFGFLNLTGLVRGVIIVYAMAMFLTLAYVIHIAPTSLKHDFSYINKPLRRKLWNYTLFLVLGSLSGSILPQLDLFMVGSQMGLGYAGIYRVAFYIAVIIEIPYRSLSSISSPMASRLLKDGDWKAANKLYQKVALHQLIAGSSIFTLVWINIDNIFSIIPNGDIYALGKWVVFYLALSRIIATTLSFGGVLVSFSKYYYWGLFFSVFITIIGIITNLLLIPQLGITGAAIASLITSFLSYLVQQWVVITKIKGNPYTVSLIRQIFLTILLLIINFVLPQWAENPFIDGIYRTIIISSLAIALLYKFRISDDLCMAIDNFLLKKKHSN</sequence>
<feature type="transmembrane region" description="Helical" evidence="6">
    <location>
        <begin position="39"/>
        <end position="60"/>
    </location>
</feature>
<evidence type="ECO:0000256" key="3">
    <source>
        <dbReference type="ARBA" id="ARBA00022692"/>
    </source>
</evidence>
<feature type="transmembrane region" description="Helical" evidence="6">
    <location>
        <begin position="395"/>
        <end position="418"/>
    </location>
</feature>
<feature type="transmembrane region" description="Helical" evidence="6">
    <location>
        <begin position="12"/>
        <end position="33"/>
    </location>
</feature>